<evidence type="ECO:0008006" key="4">
    <source>
        <dbReference type="Google" id="ProtNLM"/>
    </source>
</evidence>
<organism evidence="2 3">
    <name type="scientific">Penicillium decumbens</name>
    <dbReference type="NCBI Taxonomy" id="69771"/>
    <lineage>
        <taxon>Eukaryota</taxon>
        <taxon>Fungi</taxon>
        <taxon>Dikarya</taxon>
        <taxon>Ascomycota</taxon>
        <taxon>Pezizomycotina</taxon>
        <taxon>Eurotiomycetes</taxon>
        <taxon>Eurotiomycetidae</taxon>
        <taxon>Eurotiales</taxon>
        <taxon>Aspergillaceae</taxon>
        <taxon>Penicillium</taxon>
    </lineage>
</organism>
<dbReference type="STRING" id="69771.A0A1V6PGB7"/>
<evidence type="ECO:0000256" key="1">
    <source>
        <dbReference type="SAM" id="MobiDB-lite"/>
    </source>
</evidence>
<dbReference type="EMBL" id="MDYL01000005">
    <property type="protein sequence ID" value="OQD76075.1"/>
    <property type="molecule type" value="Genomic_DNA"/>
</dbReference>
<accession>A0A1V6PGB7</accession>
<dbReference type="AlphaFoldDB" id="A0A1V6PGB7"/>
<dbReference type="OrthoDB" id="4023585at2759"/>
<feature type="compositionally biased region" description="Basic and acidic residues" evidence="1">
    <location>
        <begin position="121"/>
        <end position="134"/>
    </location>
</feature>
<name>A0A1V6PGB7_PENDC</name>
<dbReference type="Gene3D" id="1.20.120.20">
    <property type="entry name" value="Apolipoprotein"/>
    <property type="match status" value="1"/>
</dbReference>
<comment type="caution">
    <text evidence="2">The sequence shown here is derived from an EMBL/GenBank/DDBJ whole genome shotgun (WGS) entry which is preliminary data.</text>
</comment>
<protein>
    <recommendedName>
        <fullName evidence="4">LEA domain protein</fullName>
    </recommendedName>
</protein>
<proteinExistence type="predicted"/>
<gene>
    <name evidence="2" type="ORF">PENDEC_c005G02860</name>
</gene>
<feature type="region of interest" description="Disordered" evidence="1">
    <location>
        <begin position="65"/>
        <end position="134"/>
    </location>
</feature>
<evidence type="ECO:0000313" key="2">
    <source>
        <dbReference type="EMBL" id="OQD76075.1"/>
    </source>
</evidence>
<evidence type="ECO:0000313" key="3">
    <source>
        <dbReference type="Proteomes" id="UP000191522"/>
    </source>
</evidence>
<dbReference type="Proteomes" id="UP000191522">
    <property type="component" value="Unassembled WGS sequence"/>
</dbReference>
<feature type="compositionally biased region" description="Basic and acidic residues" evidence="1">
    <location>
        <begin position="65"/>
        <end position="107"/>
    </location>
</feature>
<sequence>MSARFAPVIKSRVAMSTAPRFVAFRSISSTANYQKGPIGVAKDTIKKADDLASNVALKGLNKGEKARDKIQETVHSTKSETESKAESMKGEAEKQAGKVKGEAEHTAGKVKGKTESAMGEAKGKAEEVKRSQLG</sequence>
<keyword evidence="3" id="KW-1185">Reference proteome</keyword>
<reference evidence="3" key="1">
    <citation type="journal article" date="2017" name="Nat. Microbiol.">
        <title>Global analysis of biosynthetic gene clusters reveals vast potential of secondary metabolite production in Penicillium species.</title>
        <authorList>
            <person name="Nielsen J.C."/>
            <person name="Grijseels S."/>
            <person name="Prigent S."/>
            <person name="Ji B."/>
            <person name="Dainat J."/>
            <person name="Nielsen K.F."/>
            <person name="Frisvad J.C."/>
            <person name="Workman M."/>
            <person name="Nielsen J."/>
        </authorList>
    </citation>
    <scope>NUCLEOTIDE SEQUENCE [LARGE SCALE GENOMIC DNA]</scope>
    <source>
        <strain evidence="3">IBT 11843</strain>
    </source>
</reference>
<dbReference type="OMA" id="APCNKGP"/>